<evidence type="ECO:0000313" key="8">
    <source>
        <dbReference type="EMBL" id="GGO42803.1"/>
    </source>
</evidence>
<feature type="transmembrane region" description="Helical" evidence="7">
    <location>
        <begin position="114"/>
        <end position="138"/>
    </location>
</feature>
<accession>A0ABQ2LTB4</accession>
<proteinExistence type="inferred from homology"/>
<dbReference type="PANTHER" id="PTHR33452:SF1">
    <property type="entry name" value="INNER MEMBRANE PROTEIN YPHA-RELATED"/>
    <property type="match status" value="1"/>
</dbReference>
<evidence type="ECO:0000256" key="1">
    <source>
        <dbReference type="ARBA" id="ARBA00004651"/>
    </source>
</evidence>
<dbReference type="Pfam" id="PF07681">
    <property type="entry name" value="DoxX"/>
    <property type="match status" value="1"/>
</dbReference>
<evidence type="ECO:0000256" key="5">
    <source>
        <dbReference type="ARBA" id="ARBA00022989"/>
    </source>
</evidence>
<evidence type="ECO:0000256" key="2">
    <source>
        <dbReference type="ARBA" id="ARBA00006679"/>
    </source>
</evidence>
<comment type="caution">
    <text evidence="8">The sequence shown here is derived from an EMBL/GenBank/DDBJ whole genome shotgun (WGS) entry which is preliminary data.</text>
</comment>
<dbReference type="Proteomes" id="UP000642509">
    <property type="component" value="Unassembled WGS sequence"/>
</dbReference>
<dbReference type="InterPro" id="IPR051907">
    <property type="entry name" value="DoxX-like_oxidoreductase"/>
</dbReference>
<feature type="transmembrane region" description="Helical" evidence="7">
    <location>
        <begin position="76"/>
        <end position="102"/>
    </location>
</feature>
<feature type="transmembrane region" description="Helical" evidence="7">
    <location>
        <begin position="19"/>
        <end position="37"/>
    </location>
</feature>
<comment type="similarity">
    <text evidence="2">Belongs to the DoxX family.</text>
</comment>
<dbReference type="InterPro" id="IPR032808">
    <property type="entry name" value="DoxX"/>
</dbReference>
<dbReference type="EMBL" id="BMLQ01000002">
    <property type="protein sequence ID" value="GGO42803.1"/>
    <property type="molecule type" value="Genomic_DNA"/>
</dbReference>
<protein>
    <recommendedName>
        <fullName evidence="10">DoxX family protein</fullName>
    </recommendedName>
</protein>
<name>A0ABQ2LTB4_9MICC</name>
<keyword evidence="4 7" id="KW-0812">Transmembrane</keyword>
<evidence type="ECO:0000256" key="3">
    <source>
        <dbReference type="ARBA" id="ARBA00022475"/>
    </source>
</evidence>
<dbReference type="RefSeq" id="WP_188804710.1">
    <property type="nucleotide sequence ID" value="NZ_BAAAOU010000001.1"/>
</dbReference>
<evidence type="ECO:0000313" key="9">
    <source>
        <dbReference type="Proteomes" id="UP000642509"/>
    </source>
</evidence>
<evidence type="ECO:0008006" key="10">
    <source>
        <dbReference type="Google" id="ProtNLM"/>
    </source>
</evidence>
<organism evidence="8 9">
    <name type="scientific">Citricoccus zhacaiensis</name>
    <dbReference type="NCBI Taxonomy" id="489142"/>
    <lineage>
        <taxon>Bacteria</taxon>
        <taxon>Bacillati</taxon>
        <taxon>Actinomycetota</taxon>
        <taxon>Actinomycetes</taxon>
        <taxon>Micrococcales</taxon>
        <taxon>Micrococcaceae</taxon>
        <taxon>Citricoccus</taxon>
    </lineage>
</organism>
<evidence type="ECO:0000256" key="6">
    <source>
        <dbReference type="ARBA" id="ARBA00023136"/>
    </source>
</evidence>
<gene>
    <name evidence="8" type="ORF">GCM10010977_09490</name>
</gene>
<keyword evidence="5 7" id="KW-1133">Transmembrane helix</keyword>
<keyword evidence="6 7" id="KW-0472">Membrane</keyword>
<comment type="subcellular location">
    <subcellularLocation>
        <location evidence="1">Cell membrane</location>
        <topology evidence="1">Multi-pass membrane protein</topology>
    </subcellularLocation>
</comment>
<evidence type="ECO:0000256" key="4">
    <source>
        <dbReference type="ARBA" id="ARBA00022692"/>
    </source>
</evidence>
<dbReference type="PANTHER" id="PTHR33452">
    <property type="entry name" value="OXIDOREDUCTASE CATD-RELATED"/>
    <property type="match status" value="1"/>
</dbReference>
<sequence>MTTATDTRLLPLPTPVRDWGLLLTRVILGVVLVAHGWQKFTEWGIAGTTASFQEMGVPAPPVSALIASIVELGGGILLILGLFTTVAGILAALTMLGAVLFVHAPHGVFVAGNGWELVAVIGLASLVFALVGPGRLSLDALIAGRRTRSIQA</sequence>
<reference evidence="9" key="1">
    <citation type="journal article" date="2019" name="Int. J. Syst. Evol. Microbiol.">
        <title>The Global Catalogue of Microorganisms (GCM) 10K type strain sequencing project: providing services to taxonomists for standard genome sequencing and annotation.</title>
        <authorList>
            <consortium name="The Broad Institute Genomics Platform"/>
            <consortium name="The Broad Institute Genome Sequencing Center for Infectious Disease"/>
            <person name="Wu L."/>
            <person name="Ma J."/>
        </authorList>
    </citation>
    <scope>NUCLEOTIDE SEQUENCE [LARGE SCALE GENOMIC DNA]</scope>
    <source>
        <strain evidence="9">CGMCC 1.7064</strain>
    </source>
</reference>
<evidence type="ECO:0000256" key="7">
    <source>
        <dbReference type="SAM" id="Phobius"/>
    </source>
</evidence>
<keyword evidence="9" id="KW-1185">Reference proteome</keyword>
<keyword evidence="3" id="KW-1003">Cell membrane</keyword>